<gene>
    <name evidence="6" type="ORF">EV690_0591</name>
</gene>
<keyword evidence="1" id="KW-0678">Repressor</keyword>
<evidence type="ECO:0000313" key="7">
    <source>
        <dbReference type="Proteomes" id="UP000295565"/>
    </source>
</evidence>
<dbReference type="CDD" id="cd06124">
    <property type="entry name" value="cupin_NimR-like_N"/>
    <property type="match status" value="1"/>
</dbReference>
<dbReference type="InterPro" id="IPR020449">
    <property type="entry name" value="Tscrpt_reg_AraC-type_HTH"/>
</dbReference>
<evidence type="ECO:0000256" key="3">
    <source>
        <dbReference type="ARBA" id="ARBA00023125"/>
    </source>
</evidence>
<keyword evidence="2" id="KW-0805">Transcription regulation</keyword>
<dbReference type="SUPFAM" id="SSF51182">
    <property type="entry name" value="RmlC-like cupins"/>
    <property type="match status" value="1"/>
</dbReference>
<dbReference type="AlphaFoldDB" id="A0A4V2PRV9"/>
<protein>
    <submittedName>
        <fullName evidence="6">AraC family transcriptional regulator</fullName>
    </submittedName>
</protein>
<dbReference type="InterPro" id="IPR011051">
    <property type="entry name" value="RmlC_Cupin_sf"/>
</dbReference>
<evidence type="ECO:0000256" key="2">
    <source>
        <dbReference type="ARBA" id="ARBA00023015"/>
    </source>
</evidence>
<feature type="domain" description="HTH araC/xylS-type" evidence="5">
    <location>
        <begin position="159"/>
        <end position="256"/>
    </location>
</feature>
<dbReference type="Proteomes" id="UP000295565">
    <property type="component" value="Unassembled WGS sequence"/>
</dbReference>
<dbReference type="PRINTS" id="PR00032">
    <property type="entry name" value="HTHARAC"/>
</dbReference>
<organism evidence="6 7">
    <name type="scientific">Celerinatantimonas diazotrophica</name>
    <dbReference type="NCBI Taxonomy" id="412034"/>
    <lineage>
        <taxon>Bacteria</taxon>
        <taxon>Pseudomonadati</taxon>
        <taxon>Pseudomonadota</taxon>
        <taxon>Gammaproteobacteria</taxon>
        <taxon>Celerinatantimonadaceae</taxon>
        <taxon>Celerinatantimonas</taxon>
    </lineage>
</organism>
<dbReference type="InterPro" id="IPR009057">
    <property type="entry name" value="Homeodomain-like_sf"/>
</dbReference>
<dbReference type="EMBL" id="SMGD01000007">
    <property type="protein sequence ID" value="TCK60361.1"/>
    <property type="molecule type" value="Genomic_DNA"/>
</dbReference>
<keyword evidence="3" id="KW-0238">DNA-binding</keyword>
<dbReference type="Gene3D" id="1.10.10.60">
    <property type="entry name" value="Homeodomain-like"/>
    <property type="match status" value="1"/>
</dbReference>
<proteinExistence type="predicted"/>
<dbReference type="PANTHER" id="PTHR11019:SF159">
    <property type="entry name" value="TRANSCRIPTIONAL REGULATOR-RELATED"/>
    <property type="match status" value="1"/>
</dbReference>
<evidence type="ECO:0000256" key="4">
    <source>
        <dbReference type="ARBA" id="ARBA00023163"/>
    </source>
</evidence>
<dbReference type="GO" id="GO:0003700">
    <property type="term" value="F:DNA-binding transcription factor activity"/>
    <property type="evidence" value="ECO:0007669"/>
    <property type="project" value="InterPro"/>
</dbReference>
<dbReference type="PROSITE" id="PS01124">
    <property type="entry name" value="HTH_ARAC_FAMILY_2"/>
    <property type="match status" value="1"/>
</dbReference>
<dbReference type="PANTHER" id="PTHR11019">
    <property type="entry name" value="HTH-TYPE TRANSCRIPTIONAL REGULATOR NIMR"/>
    <property type="match status" value="1"/>
</dbReference>
<dbReference type="Pfam" id="PF12833">
    <property type="entry name" value="HTH_18"/>
    <property type="match status" value="1"/>
</dbReference>
<dbReference type="SUPFAM" id="SSF46689">
    <property type="entry name" value="Homeodomain-like"/>
    <property type="match status" value="1"/>
</dbReference>
<dbReference type="GO" id="GO:0043565">
    <property type="term" value="F:sequence-specific DNA binding"/>
    <property type="evidence" value="ECO:0007669"/>
    <property type="project" value="InterPro"/>
</dbReference>
<accession>A0A4V2PRV9</accession>
<evidence type="ECO:0000256" key="1">
    <source>
        <dbReference type="ARBA" id="ARBA00022491"/>
    </source>
</evidence>
<keyword evidence="4" id="KW-0804">Transcription</keyword>
<dbReference type="SMART" id="SM00342">
    <property type="entry name" value="HTH_ARAC"/>
    <property type="match status" value="1"/>
</dbReference>
<name>A0A4V2PRV9_9GAMM</name>
<evidence type="ECO:0000313" key="6">
    <source>
        <dbReference type="EMBL" id="TCK60361.1"/>
    </source>
</evidence>
<evidence type="ECO:0000259" key="5">
    <source>
        <dbReference type="PROSITE" id="PS01124"/>
    </source>
</evidence>
<dbReference type="InterPro" id="IPR018060">
    <property type="entry name" value="HTH_AraC"/>
</dbReference>
<reference evidence="6 7" key="1">
    <citation type="submission" date="2019-03" db="EMBL/GenBank/DDBJ databases">
        <title>Genomic Encyclopedia of Type Strains, Phase IV (KMG-IV): sequencing the most valuable type-strain genomes for metagenomic binning, comparative biology and taxonomic classification.</title>
        <authorList>
            <person name="Goeker M."/>
        </authorList>
    </citation>
    <scope>NUCLEOTIDE SEQUENCE [LARGE SCALE GENOMIC DNA]</scope>
    <source>
        <strain evidence="6 7">DSM 18577</strain>
    </source>
</reference>
<sequence length="267" mass="30296">MLRQGPGWSFDSTKPVIVHGSQWEAGEVGRVAHAHPRGQLVWADQGILRVDTCRARWVVPSSHAVWIPSHIVHEIVAETDASGCHVFLDSDVSLHLWRRCVVLHMTPLMRQLLLRFRQLNQELDPPLRHHHLAMVIVDELSLLPEAPLCLPSGTDPRLRRMTSYLLLNPQDFRTLSELVSFSGASVRTMERLFKSETGLSFTEWRGRLRLIKAVHYLSQGETSTEIARKLGYRSSSAFIAAFRRHFGTPPQSYLEHSIGMQSVKASE</sequence>
<dbReference type="FunFam" id="1.10.10.60:FF:000132">
    <property type="entry name" value="AraC family transcriptional regulator"/>
    <property type="match status" value="1"/>
</dbReference>
<keyword evidence="7" id="KW-1185">Reference proteome</keyword>
<comment type="caution">
    <text evidence="6">The sequence shown here is derived from an EMBL/GenBank/DDBJ whole genome shotgun (WGS) entry which is preliminary data.</text>
</comment>